<name>A0A1J7IZ42_9PEZI</name>
<proteinExistence type="predicted"/>
<gene>
    <name evidence="2" type="ORF">CONLIGDRAFT_706523</name>
</gene>
<dbReference type="EMBL" id="KV875100">
    <property type="protein sequence ID" value="OIW26353.1"/>
    <property type="molecule type" value="Genomic_DNA"/>
</dbReference>
<organism evidence="2 3">
    <name type="scientific">Coniochaeta ligniaria NRRL 30616</name>
    <dbReference type="NCBI Taxonomy" id="1408157"/>
    <lineage>
        <taxon>Eukaryota</taxon>
        <taxon>Fungi</taxon>
        <taxon>Dikarya</taxon>
        <taxon>Ascomycota</taxon>
        <taxon>Pezizomycotina</taxon>
        <taxon>Sordariomycetes</taxon>
        <taxon>Sordariomycetidae</taxon>
        <taxon>Coniochaetales</taxon>
        <taxon>Coniochaetaceae</taxon>
        <taxon>Coniochaeta</taxon>
    </lineage>
</organism>
<dbReference type="InterPro" id="IPR001810">
    <property type="entry name" value="F-box_dom"/>
</dbReference>
<dbReference type="SUPFAM" id="SSF81383">
    <property type="entry name" value="F-box domain"/>
    <property type="match status" value="1"/>
</dbReference>
<dbReference type="AlphaFoldDB" id="A0A1J7IZ42"/>
<dbReference type="OrthoDB" id="2687876at2759"/>
<feature type="domain" description="F-box" evidence="1">
    <location>
        <begin position="71"/>
        <end position="117"/>
    </location>
</feature>
<evidence type="ECO:0000313" key="2">
    <source>
        <dbReference type="EMBL" id="OIW26353.1"/>
    </source>
</evidence>
<dbReference type="InParanoid" id="A0A1J7IZ42"/>
<dbReference type="Pfam" id="PF00646">
    <property type="entry name" value="F-box"/>
    <property type="match status" value="1"/>
</dbReference>
<dbReference type="STRING" id="1408157.A0A1J7IZ42"/>
<sequence length="301" mass="33626">MASSNSHVGQAESEEDGMIRVAAFRKARHSPMPWLINFDPQSFNINSSGTPTTLPTSMSSPVAPTGKFSGMGILDKLPNELLTDVCRDLDIRSYLRLRQTCRFFWFFMASLTEYRVVVDHAAPSLIGVVRTDMWQYLTFTDLFRAMCLAHCETCGAIGHFLYLPTATRCCPNCLHEEDKFRTVTLASYVRVSGVALGRVQRLVPLLSSISCNRYRSMKLINFDEATRIMSTPTTLDVGRGYASFNLSWQSYTRNMASTPLPFFDKSTRAVFKALTCKGCARDYSLVATSPLVQQIQLAGSV</sequence>
<evidence type="ECO:0000259" key="1">
    <source>
        <dbReference type="PROSITE" id="PS50181"/>
    </source>
</evidence>
<dbReference type="InterPro" id="IPR036047">
    <property type="entry name" value="F-box-like_dom_sf"/>
</dbReference>
<dbReference type="PROSITE" id="PS50181">
    <property type="entry name" value="FBOX"/>
    <property type="match status" value="1"/>
</dbReference>
<protein>
    <recommendedName>
        <fullName evidence="1">F-box domain-containing protein</fullName>
    </recommendedName>
</protein>
<dbReference type="Proteomes" id="UP000182658">
    <property type="component" value="Unassembled WGS sequence"/>
</dbReference>
<evidence type="ECO:0000313" key="3">
    <source>
        <dbReference type="Proteomes" id="UP000182658"/>
    </source>
</evidence>
<dbReference type="CDD" id="cd09917">
    <property type="entry name" value="F-box_SF"/>
    <property type="match status" value="1"/>
</dbReference>
<accession>A0A1J7IZ42</accession>
<keyword evidence="3" id="KW-1185">Reference proteome</keyword>
<reference evidence="2 3" key="1">
    <citation type="submission" date="2016-10" db="EMBL/GenBank/DDBJ databases">
        <title>Draft genome sequence of Coniochaeta ligniaria NRRL30616, a lignocellulolytic fungus for bioabatement of inhibitors in plant biomass hydrolysates.</title>
        <authorList>
            <consortium name="DOE Joint Genome Institute"/>
            <person name="Jimenez D.J."/>
            <person name="Hector R.E."/>
            <person name="Riley R."/>
            <person name="Sun H."/>
            <person name="Grigoriev I.V."/>
            <person name="Van Elsas J.D."/>
            <person name="Nichols N.N."/>
        </authorList>
    </citation>
    <scope>NUCLEOTIDE SEQUENCE [LARGE SCALE GENOMIC DNA]</scope>
    <source>
        <strain evidence="2 3">NRRL 30616</strain>
    </source>
</reference>